<dbReference type="EMBL" id="VXPY01000009">
    <property type="protein sequence ID" value="MYD88885.1"/>
    <property type="molecule type" value="Genomic_DNA"/>
</dbReference>
<dbReference type="Pfam" id="PF02538">
    <property type="entry name" value="Hydantoinase_B"/>
    <property type="match status" value="1"/>
</dbReference>
<dbReference type="GO" id="GO:0005829">
    <property type="term" value="C:cytosol"/>
    <property type="evidence" value="ECO:0007669"/>
    <property type="project" value="TreeGrafter"/>
</dbReference>
<evidence type="ECO:0000313" key="2">
    <source>
        <dbReference type="EMBL" id="MYD88885.1"/>
    </source>
</evidence>
<reference evidence="2" key="1">
    <citation type="submission" date="2019-09" db="EMBL/GenBank/DDBJ databases">
        <title>Characterisation of the sponge microbiome using genome-centric metagenomics.</title>
        <authorList>
            <person name="Engelberts J.P."/>
            <person name="Robbins S.J."/>
            <person name="De Goeij J.M."/>
            <person name="Aranda M."/>
            <person name="Bell S.C."/>
            <person name="Webster N.S."/>
        </authorList>
    </citation>
    <scope>NUCLEOTIDE SEQUENCE</scope>
    <source>
        <strain evidence="2">SB0662_bin_9</strain>
    </source>
</reference>
<dbReference type="AlphaFoldDB" id="A0A6B1DQ13"/>
<proteinExistence type="predicted"/>
<dbReference type="PANTHER" id="PTHR11365:SF23">
    <property type="entry name" value="HYPOTHETICAL 5-OXOPROLINASE (EUROFUNG)-RELATED"/>
    <property type="match status" value="1"/>
</dbReference>
<feature type="domain" description="Hydantoinase B/oxoprolinase" evidence="1">
    <location>
        <begin position="84"/>
        <end position="592"/>
    </location>
</feature>
<protein>
    <submittedName>
        <fullName evidence="2">Hydantoinase B/oxoprolinase family protein</fullName>
    </submittedName>
</protein>
<comment type="caution">
    <text evidence="2">The sequence shown here is derived from an EMBL/GenBank/DDBJ whole genome shotgun (WGS) entry which is preliminary data.</text>
</comment>
<name>A0A6B1DQ13_9CHLR</name>
<dbReference type="InterPro" id="IPR003692">
    <property type="entry name" value="Hydantoinase_B"/>
</dbReference>
<evidence type="ECO:0000259" key="1">
    <source>
        <dbReference type="Pfam" id="PF02538"/>
    </source>
</evidence>
<gene>
    <name evidence="2" type="ORF">F4Y08_00900</name>
</gene>
<accession>A0A6B1DQ13</accession>
<sequence>MCRQCQNQIAANACRSFTLRPSSLCADAIAMAQARRIECITVIPVRIIACAPDCGTFQEAPQDPDSLPGGQPEWTLPPTMQTIDPITLEIQWQRLISLMDEIDDATVRTSFSTIVGESRDFACILVNQDGYSVCQSSFSPPDFCVILPRTTRHILTRIPKESLVEGDVLVTNDAWLGAGHLPDYVVITPVFWKGQVVAFVGTIAHLADTGGHPGDIESYDVFAEGLRLPPCKLYEAGEPNALVFDVIAGNCRVPDLVLGDLRAIVGTHRLGANRVREFLRDYDLNDMRLLSDTIHDSSERLMRQRIQELPDGIHEFGLDIDGYIDLVHLHATVEIRGADIYVDYTGTSGQTRNGSINCVYNVTYSSTLYPFKCSLASRIPNNEGLFRPIHVTAPKGCILNCEFPFPVRARAKTTNNINQVLFGAVWPILGEHAQAGSGSIWPFSVRGDEEGFGNFSVHILPHGGRGAMQAMDGMIPIAFPHNSSVTPVEIMEVRSPVLIKQKEYLPDSAGPGQYRGGTGQLMTFQSIAQTTLTARVRPDKMFCAPPGLSGGEPGRVGTVRVNGSPIERFPPIPLEYGDEIELRMPGGGGFGPVSERSTEAVLADYRRGYITREGALRDYGVDVAGEAR</sequence>
<dbReference type="GO" id="GO:0006749">
    <property type="term" value="P:glutathione metabolic process"/>
    <property type="evidence" value="ECO:0007669"/>
    <property type="project" value="TreeGrafter"/>
</dbReference>
<dbReference type="GO" id="GO:0017168">
    <property type="term" value="F:5-oxoprolinase (ATP-hydrolyzing) activity"/>
    <property type="evidence" value="ECO:0007669"/>
    <property type="project" value="TreeGrafter"/>
</dbReference>
<organism evidence="2">
    <name type="scientific">Caldilineaceae bacterium SB0662_bin_9</name>
    <dbReference type="NCBI Taxonomy" id="2605258"/>
    <lineage>
        <taxon>Bacteria</taxon>
        <taxon>Bacillati</taxon>
        <taxon>Chloroflexota</taxon>
        <taxon>Caldilineae</taxon>
        <taxon>Caldilineales</taxon>
        <taxon>Caldilineaceae</taxon>
    </lineage>
</organism>
<dbReference type="InterPro" id="IPR045079">
    <property type="entry name" value="Oxoprolinase-like"/>
</dbReference>
<dbReference type="PANTHER" id="PTHR11365">
    <property type="entry name" value="5-OXOPROLINASE RELATED"/>
    <property type="match status" value="1"/>
</dbReference>